<accession>A0A0A1TLW6</accession>
<evidence type="ECO:0000313" key="2">
    <source>
        <dbReference type="Proteomes" id="UP000039046"/>
    </source>
</evidence>
<gene>
    <name evidence="1" type="ORF">VHEMI06865</name>
</gene>
<dbReference type="HOGENOM" id="CLU_1134233_0_0_1"/>
<proteinExistence type="predicted"/>
<dbReference type="EMBL" id="CDHN01000003">
    <property type="protein sequence ID" value="CEJ91132.1"/>
    <property type="molecule type" value="Genomic_DNA"/>
</dbReference>
<keyword evidence="2" id="KW-1185">Reference proteome</keyword>
<dbReference type="AlphaFoldDB" id="A0A0A1TLW6"/>
<sequence>MEFFIKSAPILETLVQTTALMVRGNLSSTEALQTRRQLLDGLGETLPIFLAWQRDTKTAVALLIKAIEDGNEGPEARIFNITLLPGVYKAVEIIHNRLQVALGGADVYLMEMSSRDASLLFLQNLKERGPASAGLLEVNMVKSIPGTSSDWMAHAASRHGMEAKPPIPLLEKTFIYAGFRPWVLPILQHSITSFSDSKISHVKHREINTDLRGQASCITGKGEKSRSVAACISKTALIHPFIVLF</sequence>
<protein>
    <submittedName>
        <fullName evidence="1">Uncharacterized protein</fullName>
    </submittedName>
</protein>
<dbReference type="Proteomes" id="UP000039046">
    <property type="component" value="Unassembled WGS sequence"/>
</dbReference>
<evidence type="ECO:0000313" key="1">
    <source>
        <dbReference type="EMBL" id="CEJ91132.1"/>
    </source>
</evidence>
<name>A0A0A1TLW6_9HYPO</name>
<reference evidence="1 2" key="1">
    <citation type="journal article" date="2015" name="Genome Announc.">
        <title>Draft Genome Sequence and Gene Annotation of the Entomopathogenic Fungus Verticillium hemipterigenum.</title>
        <authorList>
            <person name="Horn F."/>
            <person name="Habel A."/>
            <person name="Scharf D.H."/>
            <person name="Dworschak J."/>
            <person name="Brakhage A.A."/>
            <person name="Guthke R."/>
            <person name="Hertweck C."/>
            <person name="Linde J."/>
        </authorList>
    </citation>
    <scope>NUCLEOTIDE SEQUENCE [LARGE SCALE GENOMIC DNA]</scope>
</reference>
<organism evidence="1 2">
    <name type="scientific">[Torrubiella] hemipterigena</name>
    <dbReference type="NCBI Taxonomy" id="1531966"/>
    <lineage>
        <taxon>Eukaryota</taxon>
        <taxon>Fungi</taxon>
        <taxon>Dikarya</taxon>
        <taxon>Ascomycota</taxon>
        <taxon>Pezizomycotina</taxon>
        <taxon>Sordariomycetes</taxon>
        <taxon>Hypocreomycetidae</taxon>
        <taxon>Hypocreales</taxon>
        <taxon>Clavicipitaceae</taxon>
        <taxon>Clavicipitaceae incertae sedis</taxon>
        <taxon>'Torrubiella' clade</taxon>
    </lineage>
</organism>